<name>A0ABW4S611_9RHOB</name>
<feature type="chain" id="PRO_5045733207" description="Outer membrane protein beta-barrel domain-containing protein" evidence="1">
    <location>
        <begin position="24"/>
        <end position="219"/>
    </location>
</feature>
<organism evidence="2 3">
    <name type="scientific">Halodurantibacterium flavum</name>
    <dbReference type="NCBI Taxonomy" id="1382802"/>
    <lineage>
        <taxon>Bacteria</taxon>
        <taxon>Pseudomonadati</taxon>
        <taxon>Pseudomonadota</taxon>
        <taxon>Alphaproteobacteria</taxon>
        <taxon>Rhodobacterales</taxon>
        <taxon>Paracoccaceae</taxon>
        <taxon>Halodurantibacterium</taxon>
    </lineage>
</organism>
<dbReference type="Proteomes" id="UP001597353">
    <property type="component" value="Unassembled WGS sequence"/>
</dbReference>
<evidence type="ECO:0008006" key="4">
    <source>
        <dbReference type="Google" id="ProtNLM"/>
    </source>
</evidence>
<protein>
    <recommendedName>
        <fullName evidence="4">Outer membrane protein beta-barrel domain-containing protein</fullName>
    </recommendedName>
</protein>
<gene>
    <name evidence="2" type="ORF">ACFSGJ_12440</name>
</gene>
<evidence type="ECO:0000256" key="1">
    <source>
        <dbReference type="SAM" id="SignalP"/>
    </source>
</evidence>
<comment type="caution">
    <text evidence="2">The sequence shown here is derived from an EMBL/GenBank/DDBJ whole genome shotgun (WGS) entry which is preliminary data.</text>
</comment>
<feature type="signal peptide" evidence="1">
    <location>
        <begin position="1"/>
        <end position="23"/>
    </location>
</feature>
<reference evidence="3" key="1">
    <citation type="journal article" date="2019" name="Int. J. Syst. Evol. Microbiol.">
        <title>The Global Catalogue of Microorganisms (GCM) 10K type strain sequencing project: providing services to taxonomists for standard genome sequencing and annotation.</title>
        <authorList>
            <consortium name="The Broad Institute Genomics Platform"/>
            <consortium name="The Broad Institute Genome Sequencing Center for Infectious Disease"/>
            <person name="Wu L."/>
            <person name="Ma J."/>
        </authorList>
    </citation>
    <scope>NUCLEOTIDE SEQUENCE [LARGE SCALE GENOMIC DNA]</scope>
    <source>
        <strain evidence="3">CGMCC 4.7242</strain>
    </source>
</reference>
<dbReference type="Gene3D" id="2.40.160.170">
    <property type="match status" value="1"/>
</dbReference>
<evidence type="ECO:0000313" key="3">
    <source>
        <dbReference type="Proteomes" id="UP001597353"/>
    </source>
</evidence>
<keyword evidence="3" id="KW-1185">Reference proteome</keyword>
<accession>A0ABW4S611</accession>
<sequence>MKHLARSAAFSVASVVASGAAVAQMPGDVTLGGGVSTLGATLEVSSRLTDQFGIRVPVGYGSYSRTETVDGTPLDGDLRLGGVGLLADYFPMANGFRISGGVFYNNYRMEGDARGTVTVQGRVYTGEVNAEVNPRSDFSPMLVIGYDSNPYNAGWGFSGDLGAIFGRGFDVSVTGEQDGGPLLQDQFEEDLADLERSIRDDVSGWRTIPYVKLAVTYRF</sequence>
<dbReference type="EMBL" id="JBHUGH010000009">
    <property type="protein sequence ID" value="MFD1913021.1"/>
    <property type="molecule type" value="Genomic_DNA"/>
</dbReference>
<dbReference type="RefSeq" id="WP_390262167.1">
    <property type="nucleotide sequence ID" value="NZ_JBHUGH010000009.1"/>
</dbReference>
<evidence type="ECO:0000313" key="2">
    <source>
        <dbReference type="EMBL" id="MFD1913021.1"/>
    </source>
</evidence>
<proteinExistence type="predicted"/>
<keyword evidence="1" id="KW-0732">Signal</keyword>